<dbReference type="EMBL" id="MK695679">
    <property type="protein sequence ID" value="QER78597.1"/>
    <property type="molecule type" value="Genomic_DNA"/>
</dbReference>
<evidence type="ECO:0000256" key="11">
    <source>
        <dbReference type="ARBA" id="ARBA00049244"/>
    </source>
</evidence>
<dbReference type="InterPro" id="IPR017964">
    <property type="entry name" value="DNA-dir_DNA_pol_B_CS"/>
</dbReference>
<dbReference type="KEGG" id="vg:80536412"/>
<dbReference type="InterPro" id="IPR012337">
    <property type="entry name" value="RNaseH-like_sf"/>
</dbReference>
<dbReference type="Pfam" id="PF03175">
    <property type="entry name" value="DNA_pol_B_2"/>
    <property type="match status" value="1"/>
</dbReference>
<dbReference type="InterPro" id="IPR006172">
    <property type="entry name" value="DNA-dir_DNA_pol_B"/>
</dbReference>
<dbReference type="InterPro" id="IPR004868">
    <property type="entry name" value="DNA-dir_DNA_pol_B_mt/vir"/>
</dbReference>
<dbReference type="GO" id="GO:0039693">
    <property type="term" value="P:viral DNA genome replication"/>
    <property type="evidence" value="ECO:0007669"/>
    <property type="project" value="UniProtKB-KW"/>
</dbReference>
<dbReference type="RefSeq" id="YP_010798272.1">
    <property type="nucleotide sequence ID" value="NC_076398.1"/>
</dbReference>
<name>A0A5J6DCW3_9ADEN</name>
<dbReference type="Gene3D" id="3.90.1600.10">
    <property type="entry name" value="Palm domain of DNA polymerase"/>
    <property type="match status" value="1"/>
</dbReference>
<keyword evidence="8" id="KW-1194">Viral DNA replication</keyword>
<dbReference type="PRINTS" id="PR00106">
    <property type="entry name" value="DNAPOLB"/>
</dbReference>
<sequence>MNNYIYVTQNDIPYRLHISKKEFKQLLIDICWTYNLFNCKKFNPKKSNCKSYILIASKFHTKKPPLEIIKSLPVKQITIWKRHPGHIVIQQEIKNSFPIIELNFINEKNQLIWIKNWIKQQKCSSCGRIYSNSHTCDFSRSSFYYNKIDGSKKYWENITFQPIGELLNTKKLFLVYDIETYTLTDTQGPQLIPVLLCFSLFGDDLLLEIAKQEIKNDPSIHESKNHFYWLSKEKNFISTQFRNLRDQIFSKFIDMFINHILTKENFEILNDFKKENNLESYIEIDINNEKNLLQSLKVDPIFIEFYIIGHNIQSFDEILLASQILQTEKLTLSPFLTMNRNFLPRQGKILFNDITISFPFPEHFIPEDNEDEIFTEILEDAKEGNTHPKNIKHIYVKSMVRDTFQLTHASLKNAAEAYNLPTGKGCCPFKAVNDFFATGKYKQNNDHFPDKTYWSSENQYQEQYKIWKAKHLTEYNLVDELIDYCIQDVIVTQQLAMTLYQTFNTFIKEEFQLPCNFNIFKRPTISSNSHAIFRQLHYSQNGCKINKLPDIVAPSHEMYHFIRQSVRGGRCYPTHFGPYKEKLYVYDICGMYASALTHPMPYGIPVGENERIHEIAKFSALLQQKEEISYFCDIKPMIVLINAIPPPPELLDPLPPLCSKKSGKLCWTNEPLNNEIVTSIDIITLHNRKWKVTILPHRLNTVFPSWNTCCSNYVKVNILAKEKASIEKNQVKRAISKLLSNALYGSFATKEDNDITLFENSLSENVKIKSKLNNNLLTIADISTIPTDTLPSTSFSQLTFNLKDKEKAYERYLETDEELLCPFNSDECLDDENLNTRPTNPHHVISYKPFNILNVTSDNLTIYTLKSTEPFPTNKRYPTQLASFVLAWTRAFISDWSNILYQNEYHIPIQHKTIKAIYGDTDSLFLTQAGHEMMLKHGQHRIKSKDSKLIFDNSDKQLTWSVECETICSECLHLGFCSESIFLAPKLYGLKDITCPICQSTKPGKLRAKGHSITDITFEILTECFNYHKEHSNPTRRFTTERTSLKRTLCKSYGKFLPFTIHQIQLIRELRPWKDPTLYFINETTLIPYDLYHPNPRPCPILLLQEFNNSDE</sequence>
<evidence type="ECO:0000256" key="9">
    <source>
        <dbReference type="ARBA" id="ARBA00023125"/>
    </source>
</evidence>
<evidence type="ECO:0000256" key="8">
    <source>
        <dbReference type="ARBA" id="ARBA00023109"/>
    </source>
</evidence>
<keyword evidence="6 12" id="KW-0235">DNA replication</keyword>
<dbReference type="InterPro" id="IPR023211">
    <property type="entry name" value="DNA_pol_palm_dom_sf"/>
</dbReference>
<evidence type="ECO:0000256" key="1">
    <source>
        <dbReference type="ARBA" id="ARBA00004147"/>
    </source>
</evidence>
<evidence type="ECO:0000256" key="10">
    <source>
        <dbReference type="ARBA" id="ARBA00046822"/>
    </source>
</evidence>
<dbReference type="GO" id="GO:0000166">
    <property type="term" value="F:nucleotide binding"/>
    <property type="evidence" value="ECO:0007669"/>
    <property type="project" value="UniProtKB-UniRule"/>
</dbReference>
<evidence type="ECO:0000313" key="15">
    <source>
        <dbReference type="EMBL" id="QER78597.1"/>
    </source>
</evidence>
<evidence type="ECO:0000256" key="3">
    <source>
        <dbReference type="ARBA" id="ARBA00022562"/>
    </source>
</evidence>
<evidence type="ECO:0000259" key="14">
    <source>
        <dbReference type="Pfam" id="PF03175"/>
    </source>
</evidence>
<comment type="subcellular location">
    <subcellularLocation>
        <location evidence="1">Host nucleus</location>
    </subcellularLocation>
</comment>
<dbReference type="InterPro" id="IPR014382">
    <property type="entry name" value="DNA-dir_DNA_pol_B_adenovir"/>
</dbReference>
<evidence type="ECO:0000256" key="4">
    <source>
        <dbReference type="ARBA" id="ARBA00022679"/>
    </source>
</evidence>
<protein>
    <recommendedName>
        <fullName evidence="12 13">DNA polymerase</fullName>
        <ecNumber evidence="12 13">2.7.7.7</ecNumber>
    </recommendedName>
</protein>
<keyword evidence="4 12" id="KW-0808">Transferase</keyword>
<dbReference type="Proteomes" id="UP000680608">
    <property type="component" value="Segment"/>
</dbReference>
<evidence type="ECO:0000313" key="16">
    <source>
        <dbReference type="Proteomes" id="UP000680608"/>
    </source>
</evidence>
<keyword evidence="7 12" id="KW-0239">DNA-directed DNA polymerase</keyword>
<feature type="domain" description="DNA-directed DNA polymerase family B mitochondria/virus" evidence="14">
    <location>
        <begin position="339"/>
        <end position="801"/>
    </location>
</feature>
<evidence type="ECO:0000256" key="5">
    <source>
        <dbReference type="ARBA" id="ARBA00022695"/>
    </source>
</evidence>
<comment type="subunit">
    <text evidence="10">Heterodimer with the terminal protein; this heterodimer binds to bp 9 to 18 of the genome. Forms a complex with viral pTP, DBP and hosts NFIA and POU2F1/OCT1 for initiation of replication.</text>
</comment>
<comment type="similarity">
    <text evidence="2 12 13">Belongs to the DNA polymerase type-B family.</text>
</comment>
<dbReference type="PROSITE" id="PS00116">
    <property type="entry name" value="DNA_POLYMERASE_B"/>
    <property type="match status" value="1"/>
</dbReference>
<organism evidence="15 16">
    <name type="scientific">Psittacine adenovirus 5</name>
    <dbReference type="NCBI Taxonomy" id="2499624"/>
    <lineage>
        <taxon>Viruses</taxon>
        <taxon>Varidnaviria</taxon>
        <taxon>Bamfordvirae</taxon>
        <taxon>Preplasmiviricota</taxon>
        <taxon>Polisuviricotina</taxon>
        <taxon>Pharingeaviricetes</taxon>
        <taxon>Rowavirales</taxon>
        <taxon>Adenoviridae</taxon>
        <taxon>Siadenovirus</taxon>
        <taxon>Siadenovirus viridis</taxon>
        <taxon>Psittacine siadenovirus D</taxon>
    </lineage>
</organism>
<keyword evidence="16" id="KW-1185">Reference proteome</keyword>
<dbReference type="GO" id="GO:0006260">
    <property type="term" value="P:DNA replication"/>
    <property type="evidence" value="ECO:0007669"/>
    <property type="project" value="UniProtKB-KW"/>
</dbReference>
<dbReference type="GO" id="GO:0003677">
    <property type="term" value="F:DNA binding"/>
    <property type="evidence" value="ECO:0007669"/>
    <property type="project" value="UniProtKB-UniRule"/>
</dbReference>
<evidence type="ECO:0000256" key="7">
    <source>
        <dbReference type="ARBA" id="ARBA00022932"/>
    </source>
</evidence>
<dbReference type="PIRSF" id="PIRSF000788">
    <property type="entry name" value="DPol_ADV"/>
    <property type="match status" value="1"/>
</dbReference>
<dbReference type="SUPFAM" id="SSF56672">
    <property type="entry name" value="DNA/RNA polymerases"/>
    <property type="match status" value="1"/>
</dbReference>
<reference evidence="15 16" key="1">
    <citation type="submission" date="2019-03" db="EMBL/GenBank/DDBJ databases">
        <title>Histologic, ultrastructural, and complete genome sequence of a siadenovirus in a Pacific parrotlet (Forpus coelestis).</title>
        <authorList>
            <person name="Gregory C.R."/>
            <person name="Nilsen R.A."/>
            <person name="Linn S.C."/>
            <person name="Hokamp J.A."/>
            <person name="Cianciolo R.E."/>
            <person name="Ritchie B.W."/>
        </authorList>
    </citation>
    <scope>NUCLEOTIDE SEQUENCE [LARGE SCALE GENOMIC DNA]</scope>
    <source>
        <strain evidence="15">IDL19-3602</strain>
    </source>
</reference>
<dbReference type="GeneID" id="80536412"/>
<keyword evidence="3" id="KW-1048">Host nucleus</keyword>
<evidence type="ECO:0000256" key="12">
    <source>
        <dbReference type="PIRNR" id="PIRNR000788"/>
    </source>
</evidence>
<comment type="catalytic activity">
    <reaction evidence="11 12 13">
        <text>DNA(n) + a 2'-deoxyribonucleoside 5'-triphosphate = DNA(n+1) + diphosphate</text>
        <dbReference type="Rhea" id="RHEA:22508"/>
        <dbReference type="Rhea" id="RHEA-COMP:17339"/>
        <dbReference type="Rhea" id="RHEA-COMP:17340"/>
        <dbReference type="ChEBI" id="CHEBI:33019"/>
        <dbReference type="ChEBI" id="CHEBI:61560"/>
        <dbReference type="ChEBI" id="CHEBI:173112"/>
        <dbReference type="EC" id="2.7.7.7"/>
    </reaction>
</comment>
<dbReference type="InterPro" id="IPR036397">
    <property type="entry name" value="RNaseH_sf"/>
</dbReference>
<proteinExistence type="inferred from homology"/>
<evidence type="ECO:0000256" key="6">
    <source>
        <dbReference type="ARBA" id="ARBA00022705"/>
    </source>
</evidence>
<dbReference type="GO" id="GO:0042025">
    <property type="term" value="C:host cell nucleus"/>
    <property type="evidence" value="ECO:0007669"/>
    <property type="project" value="UniProtKB-SubCell"/>
</dbReference>
<dbReference type="GO" id="GO:0003887">
    <property type="term" value="F:DNA-directed DNA polymerase activity"/>
    <property type="evidence" value="ECO:0007669"/>
    <property type="project" value="UniProtKB-UniRule"/>
</dbReference>
<dbReference type="EC" id="2.7.7.7" evidence="12 13"/>
<evidence type="ECO:0000256" key="2">
    <source>
        <dbReference type="ARBA" id="ARBA00005755"/>
    </source>
</evidence>
<dbReference type="SUPFAM" id="SSF53098">
    <property type="entry name" value="Ribonuclease H-like"/>
    <property type="match status" value="1"/>
</dbReference>
<accession>A0A5J6DCW3</accession>
<dbReference type="SMART" id="SM00486">
    <property type="entry name" value="POLBc"/>
    <property type="match status" value="1"/>
</dbReference>
<evidence type="ECO:0000256" key="13">
    <source>
        <dbReference type="RuleBase" id="RU000442"/>
    </source>
</evidence>
<keyword evidence="9 12" id="KW-0238">DNA-binding</keyword>
<dbReference type="Gene3D" id="3.30.420.10">
    <property type="entry name" value="Ribonuclease H-like superfamily/Ribonuclease H"/>
    <property type="match status" value="1"/>
</dbReference>
<dbReference type="InterPro" id="IPR043502">
    <property type="entry name" value="DNA/RNA_pol_sf"/>
</dbReference>
<keyword evidence="5 12" id="KW-0548">Nucleotidyltransferase</keyword>